<dbReference type="Proteomes" id="UP000002384">
    <property type="component" value="Chromosome"/>
</dbReference>
<organism evidence="2 3">
    <name type="scientific">Gloeothece citriformis (strain PCC 7424)</name>
    <name type="common">Cyanothece sp. (strain PCC 7424)</name>
    <dbReference type="NCBI Taxonomy" id="65393"/>
    <lineage>
        <taxon>Bacteria</taxon>
        <taxon>Bacillati</taxon>
        <taxon>Cyanobacteriota</taxon>
        <taxon>Cyanophyceae</taxon>
        <taxon>Oscillatoriophycideae</taxon>
        <taxon>Chroococcales</taxon>
        <taxon>Aphanothecaceae</taxon>
        <taxon>Gloeothece</taxon>
        <taxon>Gloeothece citriformis</taxon>
    </lineage>
</organism>
<keyword evidence="1" id="KW-0175">Coiled coil</keyword>
<gene>
    <name evidence="2" type="ordered locus">PCC7424_1752</name>
</gene>
<feature type="coiled-coil region" evidence="1">
    <location>
        <begin position="42"/>
        <end position="69"/>
    </location>
</feature>
<dbReference type="RefSeq" id="WP_012599130.1">
    <property type="nucleotide sequence ID" value="NC_011729.1"/>
</dbReference>
<dbReference type="HOGENOM" id="CLU_2600215_0_0_3"/>
<dbReference type="EMBL" id="CP001291">
    <property type="protein sequence ID" value="ACK70187.1"/>
    <property type="molecule type" value="Genomic_DNA"/>
</dbReference>
<name>B7KC82_GLOC7</name>
<reference evidence="3" key="1">
    <citation type="journal article" date="2011" name="MBio">
        <title>Novel metabolic attributes of the genus Cyanothece, comprising a group of unicellular nitrogen-fixing Cyanobacteria.</title>
        <authorList>
            <person name="Bandyopadhyay A."/>
            <person name="Elvitigala T."/>
            <person name="Welsh E."/>
            <person name="Stockel J."/>
            <person name="Liberton M."/>
            <person name="Min H."/>
            <person name="Sherman L.A."/>
            <person name="Pakrasi H.B."/>
        </authorList>
    </citation>
    <scope>NUCLEOTIDE SEQUENCE [LARGE SCALE GENOMIC DNA]</scope>
    <source>
        <strain evidence="3">PCC 7424</strain>
    </source>
</reference>
<evidence type="ECO:0000256" key="1">
    <source>
        <dbReference type="SAM" id="Coils"/>
    </source>
</evidence>
<keyword evidence="3" id="KW-1185">Reference proteome</keyword>
<evidence type="ECO:0000313" key="3">
    <source>
        <dbReference type="Proteomes" id="UP000002384"/>
    </source>
</evidence>
<dbReference type="KEGG" id="cyc:PCC7424_1752"/>
<protein>
    <submittedName>
        <fullName evidence="2">Uncharacterized protein</fullName>
    </submittedName>
</protein>
<sequence length="79" mass="9322">MLKQFYHRASTATLLTLMLIVYYHPEKLNDPSKLSQLNYWLENQISLLSARLQETMKQLEENLIVEQRNSYACSETSLK</sequence>
<dbReference type="AlphaFoldDB" id="B7KC82"/>
<accession>B7KC82</accession>
<proteinExistence type="predicted"/>
<evidence type="ECO:0000313" key="2">
    <source>
        <dbReference type="EMBL" id="ACK70187.1"/>
    </source>
</evidence>